<dbReference type="InterPro" id="IPR025828">
    <property type="entry name" value="Put_sensor_dom"/>
</dbReference>
<reference evidence="11 12" key="1">
    <citation type="submission" date="2016-11" db="EMBL/GenBank/DDBJ databases">
        <authorList>
            <person name="Jaros S."/>
            <person name="Januszkiewicz K."/>
            <person name="Wedrychowicz H."/>
        </authorList>
    </citation>
    <scope>NUCLEOTIDE SEQUENCE [LARGE SCALE GENOMIC DNA]</scope>
    <source>
        <strain evidence="11 12">DSM 46144</strain>
    </source>
</reference>
<dbReference type="InterPro" id="IPR036890">
    <property type="entry name" value="HATPase_C_sf"/>
</dbReference>
<dbReference type="Pfam" id="PF02518">
    <property type="entry name" value="HATPase_c"/>
    <property type="match status" value="1"/>
</dbReference>
<keyword evidence="7" id="KW-0067">ATP-binding</keyword>
<evidence type="ECO:0000259" key="10">
    <source>
        <dbReference type="SMART" id="SM00387"/>
    </source>
</evidence>
<dbReference type="SUPFAM" id="SSF55874">
    <property type="entry name" value="ATPase domain of HSP90 chaperone/DNA topoisomerase II/histidine kinase"/>
    <property type="match status" value="1"/>
</dbReference>
<dbReference type="GO" id="GO:0000155">
    <property type="term" value="F:phosphorelay sensor kinase activity"/>
    <property type="evidence" value="ECO:0007669"/>
    <property type="project" value="InterPro"/>
</dbReference>
<keyword evidence="8" id="KW-0902">Two-component regulatory system</keyword>
<dbReference type="EMBL" id="FRCS01000021">
    <property type="protein sequence ID" value="SHN47223.1"/>
    <property type="molecule type" value="Genomic_DNA"/>
</dbReference>
<dbReference type="PANTHER" id="PTHR24421">
    <property type="entry name" value="NITRATE/NITRITE SENSOR PROTEIN NARX-RELATED"/>
    <property type="match status" value="1"/>
</dbReference>
<dbReference type="Gene3D" id="1.20.5.1930">
    <property type="match status" value="1"/>
</dbReference>
<keyword evidence="9" id="KW-0472">Membrane</keyword>
<evidence type="ECO:0000313" key="11">
    <source>
        <dbReference type="EMBL" id="SHN47223.1"/>
    </source>
</evidence>
<organism evidence="11 12">
    <name type="scientific">Cryptosporangium aurantiacum</name>
    <dbReference type="NCBI Taxonomy" id="134849"/>
    <lineage>
        <taxon>Bacteria</taxon>
        <taxon>Bacillati</taxon>
        <taxon>Actinomycetota</taxon>
        <taxon>Actinomycetes</taxon>
        <taxon>Cryptosporangiales</taxon>
        <taxon>Cryptosporangiaceae</taxon>
        <taxon>Cryptosporangium</taxon>
    </lineage>
</organism>
<keyword evidence="12" id="KW-1185">Reference proteome</keyword>
<dbReference type="EC" id="2.7.13.3" evidence="2"/>
<sequence length="431" mass="44860">MRPRAPTPRFAQVLAPCPAGGVGPYRQAVRNRVRELLWLAAGAALGLPAPILIALAVAAVPASLAAGIGLGLLAGVVWASRLLAGFQRRRVGIPVPYRPLPAGPILRLRAVLVDPATRRDLAWLVCQFVAGTGSFVVALVLWLTALQCLTAPILRAALPERAGYDPVILELVGGSGPTTWLLVPVGVALVVVATRVPRYLIRGQTWLAGALLGPTAAADLAAKVDRLTTDRAATVDASAAELRRIERDLHDGAQARLVAMAMNLGVAEDLIDDDPAVAKVMLSEARAGAGAALTELRDLVRGIHPPILADRGLAEAVRALVLGSAVPVDLDLRLERRLAAPVESAAYFAIAETVTNAIRHGAASHVLVTLIDAGEALRISVYDDGCGGADPTAGTGLLGIRRRLSAFDGSLSVHSPLGGPTEIEMELPCVS</sequence>
<evidence type="ECO:0000256" key="4">
    <source>
        <dbReference type="ARBA" id="ARBA00022679"/>
    </source>
</evidence>
<dbReference type="SMART" id="SM00387">
    <property type="entry name" value="HATPase_c"/>
    <property type="match status" value="1"/>
</dbReference>
<dbReference type="AlphaFoldDB" id="A0A1M7RLN5"/>
<keyword evidence="9" id="KW-1133">Transmembrane helix</keyword>
<evidence type="ECO:0000256" key="8">
    <source>
        <dbReference type="ARBA" id="ARBA00023012"/>
    </source>
</evidence>
<gene>
    <name evidence="11" type="ORF">SAMN05443668_12171</name>
</gene>
<name>A0A1M7RLN5_9ACTN</name>
<keyword evidence="9" id="KW-0812">Transmembrane</keyword>
<feature type="transmembrane region" description="Helical" evidence="9">
    <location>
        <begin position="36"/>
        <end position="58"/>
    </location>
</feature>
<dbReference type="Pfam" id="PF07730">
    <property type="entry name" value="HisKA_3"/>
    <property type="match status" value="1"/>
</dbReference>
<evidence type="ECO:0000256" key="9">
    <source>
        <dbReference type="SAM" id="Phobius"/>
    </source>
</evidence>
<keyword evidence="3" id="KW-0597">Phosphoprotein</keyword>
<feature type="transmembrane region" description="Helical" evidence="9">
    <location>
        <begin position="64"/>
        <end position="84"/>
    </location>
</feature>
<dbReference type="GO" id="GO:0046983">
    <property type="term" value="F:protein dimerization activity"/>
    <property type="evidence" value="ECO:0007669"/>
    <property type="project" value="InterPro"/>
</dbReference>
<dbReference type="Proteomes" id="UP000184440">
    <property type="component" value="Unassembled WGS sequence"/>
</dbReference>
<keyword evidence="6 11" id="KW-0418">Kinase</keyword>
<dbReference type="InterPro" id="IPR003594">
    <property type="entry name" value="HATPase_dom"/>
</dbReference>
<feature type="transmembrane region" description="Helical" evidence="9">
    <location>
        <begin position="121"/>
        <end position="145"/>
    </location>
</feature>
<accession>A0A1M7RLN5</accession>
<evidence type="ECO:0000256" key="5">
    <source>
        <dbReference type="ARBA" id="ARBA00022741"/>
    </source>
</evidence>
<dbReference type="Gene3D" id="3.30.565.10">
    <property type="entry name" value="Histidine kinase-like ATPase, C-terminal domain"/>
    <property type="match status" value="1"/>
</dbReference>
<keyword evidence="4" id="KW-0808">Transferase</keyword>
<comment type="catalytic activity">
    <reaction evidence="1">
        <text>ATP + protein L-histidine = ADP + protein N-phospho-L-histidine.</text>
        <dbReference type="EC" id="2.7.13.3"/>
    </reaction>
</comment>
<dbReference type="GO" id="GO:0016020">
    <property type="term" value="C:membrane"/>
    <property type="evidence" value="ECO:0007669"/>
    <property type="project" value="InterPro"/>
</dbReference>
<feature type="domain" description="Histidine kinase/HSP90-like ATPase" evidence="10">
    <location>
        <begin position="341"/>
        <end position="431"/>
    </location>
</feature>
<dbReference type="GO" id="GO:0005524">
    <property type="term" value="F:ATP binding"/>
    <property type="evidence" value="ECO:0007669"/>
    <property type="project" value="UniProtKB-KW"/>
</dbReference>
<dbReference type="InterPro" id="IPR050482">
    <property type="entry name" value="Sensor_HK_TwoCompSys"/>
</dbReference>
<dbReference type="Pfam" id="PF13796">
    <property type="entry name" value="Sensor"/>
    <property type="match status" value="1"/>
</dbReference>
<evidence type="ECO:0000256" key="6">
    <source>
        <dbReference type="ARBA" id="ARBA00022777"/>
    </source>
</evidence>
<protein>
    <recommendedName>
        <fullName evidence="2">histidine kinase</fullName>
        <ecNumber evidence="2">2.7.13.3</ecNumber>
    </recommendedName>
</protein>
<dbReference type="CDD" id="cd16917">
    <property type="entry name" value="HATPase_UhpB-NarQ-NarX-like"/>
    <property type="match status" value="1"/>
</dbReference>
<evidence type="ECO:0000256" key="3">
    <source>
        <dbReference type="ARBA" id="ARBA00022553"/>
    </source>
</evidence>
<evidence type="ECO:0000256" key="2">
    <source>
        <dbReference type="ARBA" id="ARBA00012438"/>
    </source>
</evidence>
<evidence type="ECO:0000313" key="12">
    <source>
        <dbReference type="Proteomes" id="UP000184440"/>
    </source>
</evidence>
<dbReference type="InterPro" id="IPR011712">
    <property type="entry name" value="Sig_transdc_His_kin_sub3_dim/P"/>
</dbReference>
<evidence type="ECO:0000256" key="1">
    <source>
        <dbReference type="ARBA" id="ARBA00000085"/>
    </source>
</evidence>
<evidence type="ECO:0000256" key="7">
    <source>
        <dbReference type="ARBA" id="ARBA00022840"/>
    </source>
</evidence>
<proteinExistence type="predicted"/>
<dbReference type="PANTHER" id="PTHR24421:SF10">
    <property type="entry name" value="NITRATE_NITRITE SENSOR PROTEIN NARQ"/>
    <property type="match status" value="1"/>
</dbReference>
<dbReference type="STRING" id="134849.SAMN05443668_12171"/>
<feature type="transmembrane region" description="Helical" evidence="9">
    <location>
        <begin position="179"/>
        <end position="196"/>
    </location>
</feature>
<keyword evidence="5" id="KW-0547">Nucleotide-binding</keyword>